<organism evidence="1 2">
    <name type="scientific">Caerostris extrusa</name>
    <name type="common">Bark spider</name>
    <name type="synonym">Caerostris bankana</name>
    <dbReference type="NCBI Taxonomy" id="172846"/>
    <lineage>
        <taxon>Eukaryota</taxon>
        <taxon>Metazoa</taxon>
        <taxon>Ecdysozoa</taxon>
        <taxon>Arthropoda</taxon>
        <taxon>Chelicerata</taxon>
        <taxon>Arachnida</taxon>
        <taxon>Araneae</taxon>
        <taxon>Araneomorphae</taxon>
        <taxon>Entelegynae</taxon>
        <taxon>Araneoidea</taxon>
        <taxon>Araneidae</taxon>
        <taxon>Caerostris</taxon>
    </lineage>
</organism>
<evidence type="ECO:0000313" key="2">
    <source>
        <dbReference type="Proteomes" id="UP001054945"/>
    </source>
</evidence>
<sequence length="94" mass="10541">MDAMGLQQLLMLPSESNRLPASYQLPLCVQWPSIFSTKDNYNSRGMATARPATMKPVVPDRYSRDVRTSLLSVTSTITSRNFFLSNIVSKGRVE</sequence>
<gene>
    <name evidence="1" type="ORF">CEXT_340471</name>
</gene>
<evidence type="ECO:0000313" key="1">
    <source>
        <dbReference type="EMBL" id="GIY51633.1"/>
    </source>
</evidence>
<protein>
    <submittedName>
        <fullName evidence="1">Uncharacterized protein</fullName>
    </submittedName>
</protein>
<reference evidence="1 2" key="1">
    <citation type="submission" date="2021-06" db="EMBL/GenBank/DDBJ databases">
        <title>Caerostris extrusa draft genome.</title>
        <authorList>
            <person name="Kono N."/>
            <person name="Arakawa K."/>
        </authorList>
    </citation>
    <scope>NUCLEOTIDE SEQUENCE [LARGE SCALE GENOMIC DNA]</scope>
</reference>
<name>A0AAV4U1G5_CAEEX</name>
<comment type="caution">
    <text evidence="1">The sequence shown here is derived from an EMBL/GenBank/DDBJ whole genome shotgun (WGS) entry which is preliminary data.</text>
</comment>
<dbReference type="Proteomes" id="UP001054945">
    <property type="component" value="Unassembled WGS sequence"/>
</dbReference>
<accession>A0AAV4U1G5</accession>
<keyword evidence="2" id="KW-1185">Reference proteome</keyword>
<dbReference type="AlphaFoldDB" id="A0AAV4U1G5"/>
<dbReference type="EMBL" id="BPLR01012134">
    <property type="protein sequence ID" value="GIY51633.1"/>
    <property type="molecule type" value="Genomic_DNA"/>
</dbReference>
<proteinExistence type="predicted"/>